<gene>
    <name evidence="1" type="ORF">HA46_10515</name>
</gene>
<dbReference type="Proteomes" id="UP000193785">
    <property type="component" value="Unassembled WGS sequence"/>
</dbReference>
<dbReference type="RefSeq" id="WP_048785347.1">
    <property type="nucleotide sequence ID" value="NZ_CABMKO010000004.1"/>
</dbReference>
<proteinExistence type="predicted"/>
<evidence type="ECO:0000313" key="2">
    <source>
        <dbReference type="Proteomes" id="UP000193785"/>
    </source>
</evidence>
<keyword evidence="2" id="KW-1185">Reference proteome</keyword>
<protein>
    <submittedName>
        <fullName evidence="1">Uncharacterized protein</fullName>
    </submittedName>
</protein>
<dbReference type="EMBL" id="MLJJ01000016">
    <property type="protein sequence ID" value="ORM99063.1"/>
    <property type="molecule type" value="Genomic_DNA"/>
</dbReference>
<organism evidence="1 2">
    <name type="scientific">Pantoea septica</name>
    <dbReference type="NCBI Taxonomy" id="472695"/>
    <lineage>
        <taxon>Bacteria</taxon>
        <taxon>Pseudomonadati</taxon>
        <taxon>Pseudomonadota</taxon>
        <taxon>Gammaproteobacteria</taxon>
        <taxon>Enterobacterales</taxon>
        <taxon>Erwiniaceae</taxon>
        <taxon>Pantoea</taxon>
    </lineage>
</organism>
<comment type="caution">
    <text evidence="1">The sequence shown here is derived from an EMBL/GenBank/DDBJ whole genome shotgun (WGS) entry which is preliminary data.</text>
</comment>
<accession>A0ABX3UT86</accession>
<dbReference type="GeneID" id="78551555"/>
<sequence length="67" mass="7535">MAFQNPAQNYEEKRLNLGDMVSLSTHSIYLMRSASDYPEVGVDRISHMISVFIDHAPDTFSLTSPAM</sequence>
<name>A0ABX3UT86_9GAMM</name>
<evidence type="ECO:0000313" key="1">
    <source>
        <dbReference type="EMBL" id="ORM99063.1"/>
    </source>
</evidence>
<reference evidence="1 2" key="1">
    <citation type="journal article" date="2017" name="Antonie Van Leeuwenhoek">
        <title>Phylogenomic resolution of the bacterial genus Pantoea and its relationship with Erwinia and Tatumella.</title>
        <authorList>
            <person name="Palmer M."/>
            <person name="Steenkamp E.T."/>
            <person name="Coetzee M.P."/>
            <person name="Chan W.Y."/>
            <person name="van Zyl E."/>
            <person name="De Maayer P."/>
            <person name="Coutinho T.A."/>
            <person name="Blom J."/>
            <person name="Smits T.H."/>
            <person name="Duffy B."/>
            <person name="Venter S.N."/>
        </authorList>
    </citation>
    <scope>NUCLEOTIDE SEQUENCE [LARGE SCALE GENOMIC DNA]</scope>
    <source>
        <strain evidence="1 2">LMG 5345</strain>
    </source>
</reference>